<dbReference type="Proteomes" id="UP001293254">
    <property type="component" value="Unassembled WGS sequence"/>
</dbReference>
<evidence type="ECO:0000313" key="1">
    <source>
        <dbReference type="EMBL" id="KAK4420924.1"/>
    </source>
</evidence>
<dbReference type="AlphaFoldDB" id="A0AAE1XZP1"/>
<accession>A0AAE1XZP1</accession>
<proteinExistence type="predicted"/>
<keyword evidence="2" id="KW-1185">Reference proteome</keyword>
<name>A0AAE1XZP1_9LAMI</name>
<organism evidence="1 2">
    <name type="scientific">Sesamum alatum</name>
    <dbReference type="NCBI Taxonomy" id="300844"/>
    <lineage>
        <taxon>Eukaryota</taxon>
        <taxon>Viridiplantae</taxon>
        <taxon>Streptophyta</taxon>
        <taxon>Embryophyta</taxon>
        <taxon>Tracheophyta</taxon>
        <taxon>Spermatophyta</taxon>
        <taxon>Magnoliopsida</taxon>
        <taxon>eudicotyledons</taxon>
        <taxon>Gunneridae</taxon>
        <taxon>Pentapetalae</taxon>
        <taxon>asterids</taxon>
        <taxon>lamiids</taxon>
        <taxon>Lamiales</taxon>
        <taxon>Pedaliaceae</taxon>
        <taxon>Sesamum</taxon>
    </lineage>
</organism>
<dbReference type="EMBL" id="JACGWO010000008">
    <property type="protein sequence ID" value="KAK4420924.1"/>
    <property type="molecule type" value="Genomic_DNA"/>
</dbReference>
<sequence length="111" mass="12060">MRSLPLCPLCVQCIPSLFVRISPCMVEGTNLAPCIENFSSNTAPSCPTSPCGHPPDMACDSYPIPYRYYLIPALGPCLNLGDLYLLPLPYFTPSNHAKFPDHSASLLANCI</sequence>
<comment type="caution">
    <text evidence="1">The sequence shown here is derived from an EMBL/GenBank/DDBJ whole genome shotgun (WGS) entry which is preliminary data.</text>
</comment>
<protein>
    <submittedName>
        <fullName evidence="1">Uncharacterized protein</fullName>
    </submittedName>
</protein>
<reference evidence="1" key="2">
    <citation type="journal article" date="2024" name="Plant">
        <title>Genomic evolution and insights into agronomic trait innovations of Sesamum species.</title>
        <authorList>
            <person name="Miao H."/>
            <person name="Wang L."/>
            <person name="Qu L."/>
            <person name="Liu H."/>
            <person name="Sun Y."/>
            <person name="Le M."/>
            <person name="Wang Q."/>
            <person name="Wei S."/>
            <person name="Zheng Y."/>
            <person name="Lin W."/>
            <person name="Duan Y."/>
            <person name="Cao H."/>
            <person name="Xiong S."/>
            <person name="Wang X."/>
            <person name="Wei L."/>
            <person name="Li C."/>
            <person name="Ma Q."/>
            <person name="Ju M."/>
            <person name="Zhao R."/>
            <person name="Li G."/>
            <person name="Mu C."/>
            <person name="Tian Q."/>
            <person name="Mei H."/>
            <person name="Zhang T."/>
            <person name="Gao T."/>
            <person name="Zhang H."/>
        </authorList>
    </citation>
    <scope>NUCLEOTIDE SEQUENCE</scope>
    <source>
        <strain evidence="1">3651</strain>
    </source>
</reference>
<evidence type="ECO:0000313" key="2">
    <source>
        <dbReference type="Proteomes" id="UP001293254"/>
    </source>
</evidence>
<reference evidence="1" key="1">
    <citation type="submission" date="2020-06" db="EMBL/GenBank/DDBJ databases">
        <authorList>
            <person name="Li T."/>
            <person name="Hu X."/>
            <person name="Zhang T."/>
            <person name="Song X."/>
            <person name="Zhang H."/>
            <person name="Dai N."/>
            <person name="Sheng W."/>
            <person name="Hou X."/>
            <person name="Wei L."/>
        </authorList>
    </citation>
    <scope>NUCLEOTIDE SEQUENCE</scope>
    <source>
        <strain evidence="1">3651</strain>
        <tissue evidence="1">Leaf</tissue>
    </source>
</reference>
<gene>
    <name evidence="1" type="ORF">Salat_2042900</name>
</gene>